<dbReference type="Gene3D" id="3.30.160.60">
    <property type="entry name" value="Classic Zinc Finger"/>
    <property type="match status" value="6"/>
</dbReference>
<keyword evidence="2" id="KW-0479">Metal-binding</keyword>
<feature type="region of interest" description="Disordered" evidence="12">
    <location>
        <begin position="31"/>
        <end position="54"/>
    </location>
</feature>
<dbReference type="FunFam" id="3.30.160.60:FF:001498">
    <property type="entry name" value="Zinc finger protein 404"/>
    <property type="match status" value="1"/>
</dbReference>
<feature type="region of interest" description="Disordered" evidence="12">
    <location>
        <begin position="567"/>
        <end position="594"/>
    </location>
</feature>
<dbReference type="InterPro" id="IPR001356">
    <property type="entry name" value="HD"/>
</dbReference>
<evidence type="ECO:0000259" key="13">
    <source>
        <dbReference type="PROSITE" id="PS50071"/>
    </source>
</evidence>
<feature type="domain" description="C2H2-type" evidence="14">
    <location>
        <begin position="769"/>
        <end position="797"/>
    </location>
</feature>
<keyword evidence="3" id="KW-0677">Repeat</keyword>
<evidence type="ECO:0000313" key="15">
    <source>
        <dbReference type="EMBL" id="JAP39717.1"/>
    </source>
</evidence>
<dbReference type="PROSITE" id="PS50157">
    <property type="entry name" value="ZINC_FINGER_C2H2_2"/>
    <property type="match status" value="6"/>
</dbReference>
<dbReference type="GO" id="GO:0045595">
    <property type="term" value="P:regulation of cell differentiation"/>
    <property type="evidence" value="ECO:0007669"/>
    <property type="project" value="UniProtKB-ARBA"/>
</dbReference>
<keyword evidence="7 10" id="KW-0371">Homeobox</keyword>
<evidence type="ECO:0008006" key="16">
    <source>
        <dbReference type="Google" id="ProtNLM"/>
    </source>
</evidence>
<protein>
    <recommendedName>
        <fullName evidence="16">Zinc finger E-box-binding homeobox protein zag-1</fullName>
    </recommendedName>
</protein>
<dbReference type="InterPro" id="IPR009057">
    <property type="entry name" value="Homeodomain-like_sf"/>
</dbReference>
<dbReference type="SUPFAM" id="SSF57667">
    <property type="entry name" value="beta-beta-alpha zinc fingers"/>
    <property type="match status" value="4"/>
</dbReference>
<evidence type="ECO:0000256" key="1">
    <source>
        <dbReference type="ARBA" id="ARBA00004123"/>
    </source>
</evidence>
<evidence type="ECO:0000256" key="12">
    <source>
        <dbReference type="SAM" id="MobiDB-lite"/>
    </source>
</evidence>
<evidence type="ECO:0000256" key="7">
    <source>
        <dbReference type="ARBA" id="ARBA00023155"/>
    </source>
</evidence>
<dbReference type="Gene3D" id="1.10.10.60">
    <property type="entry name" value="Homeodomain-like"/>
    <property type="match status" value="1"/>
</dbReference>
<feature type="compositionally biased region" description="Pro residues" evidence="12">
    <location>
        <begin position="567"/>
        <end position="591"/>
    </location>
</feature>
<feature type="domain" description="C2H2-type" evidence="14">
    <location>
        <begin position="174"/>
        <end position="201"/>
    </location>
</feature>
<feature type="DNA-binding region" description="Homeobox" evidence="10">
    <location>
        <begin position="361"/>
        <end position="420"/>
    </location>
</feature>
<feature type="compositionally biased region" description="Low complexity" evidence="12">
    <location>
        <begin position="482"/>
        <end position="499"/>
    </location>
</feature>
<evidence type="ECO:0000256" key="6">
    <source>
        <dbReference type="ARBA" id="ARBA00023125"/>
    </source>
</evidence>
<gene>
    <name evidence="15" type="ORF">TR113993</name>
</gene>
<dbReference type="Pfam" id="PF00046">
    <property type="entry name" value="Homeodomain"/>
    <property type="match status" value="1"/>
</dbReference>
<dbReference type="EMBL" id="GEEE01023508">
    <property type="protein sequence ID" value="JAP39717.1"/>
    <property type="molecule type" value="Transcribed_RNA"/>
</dbReference>
<dbReference type="GO" id="GO:0000122">
    <property type="term" value="P:negative regulation of transcription by RNA polymerase II"/>
    <property type="evidence" value="ECO:0007669"/>
    <property type="project" value="UniProtKB-ARBA"/>
</dbReference>
<dbReference type="GO" id="GO:0008270">
    <property type="term" value="F:zinc ion binding"/>
    <property type="evidence" value="ECO:0007669"/>
    <property type="project" value="UniProtKB-KW"/>
</dbReference>
<feature type="compositionally biased region" description="Low complexity" evidence="12">
    <location>
        <begin position="345"/>
        <end position="359"/>
    </location>
</feature>
<dbReference type="FunFam" id="3.30.160.60:FF:000013">
    <property type="entry name" value="Putative zinc finger E-box-binding homeobox 2"/>
    <property type="match status" value="2"/>
</dbReference>
<dbReference type="GO" id="GO:0005634">
    <property type="term" value="C:nucleus"/>
    <property type="evidence" value="ECO:0007669"/>
    <property type="project" value="UniProtKB-SubCell"/>
</dbReference>
<keyword evidence="5" id="KW-0862">Zinc</keyword>
<feature type="domain" description="C2H2-type" evidence="14">
    <location>
        <begin position="205"/>
        <end position="232"/>
    </location>
</feature>
<dbReference type="SMART" id="SM00389">
    <property type="entry name" value="HOX"/>
    <property type="match status" value="1"/>
</dbReference>
<dbReference type="Pfam" id="PF00096">
    <property type="entry name" value="zf-C2H2"/>
    <property type="match status" value="2"/>
</dbReference>
<feature type="compositionally biased region" description="Polar residues" evidence="12">
    <location>
        <begin position="501"/>
        <end position="510"/>
    </location>
</feature>
<feature type="domain" description="C2H2-type" evidence="14">
    <location>
        <begin position="713"/>
        <end position="740"/>
    </location>
</feature>
<dbReference type="PANTHER" id="PTHR24391:SF27">
    <property type="entry name" value="ZINC FINGER PROTEIN 1"/>
    <property type="match status" value="1"/>
</dbReference>
<feature type="region of interest" description="Disordered" evidence="12">
    <location>
        <begin position="462"/>
        <end position="529"/>
    </location>
</feature>
<dbReference type="SMART" id="SM00355">
    <property type="entry name" value="ZnF_C2H2"/>
    <property type="match status" value="6"/>
</dbReference>
<name>A0A0X3NQA7_SCHSO</name>
<dbReference type="GO" id="GO:0000978">
    <property type="term" value="F:RNA polymerase II cis-regulatory region sequence-specific DNA binding"/>
    <property type="evidence" value="ECO:0007669"/>
    <property type="project" value="TreeGrafter"/>
</dbReference>
<dbReference type="PANTHER" id="PTHR24391">
    <property type="entry name" value="HISTONE H4 TRANSCRIPTION FACTOR-RELATED"/>
    <property type="match status" value="1"/>
</dbReference>
<dbReference type="InterPro" id="IPR036236">
    <property type="entry name" value="Znf_C2H2_sf"/>
</dbReference>
<dbReference type="InterPro" id="IPR051574">
    <property type="entry name" value="ZnF_E-box_Homeobox"/>
</dbReference>
<feature type="domain" description="Homeobox" evidence="13">
    <location>
        <begin position="359"/>
        <end position="419"/>
    </location>
</feature>
<evidence type="ECO:0000256" key="4">
    <source>
        <dbReference type="ARBA" id="ARBA00022771"/>
    </source>
</evidence>
<dbReference type="InterPro" id="IPR013087">
    <property type="entry name" value="Znf_C2H2_type"/>
</dbReference>
<dbReference type="EMBL" id="GEEE01009232">
    <property type="protein sequence ID" value="JAP53993.1"/>
    <property type="molecule type" value="Transcribed_RNA"/>
</dbReference>
<reference evidence="15" key="1">
    <citation type="submission" date="2016-01" db="EMBL/GenBank/DDBJ databases">
        <title>Reference transcriptome for the parasite Schistocephalus solidus: insights into the molecular evolution of parasitism.</title>
        <authorList>
            <person name="Hebert F.O."/>
            <person name="Grambauer S."/>
            <person name="Barber I."/>
            <person name="Landry C.R."/>
            <person name="Aubin-Horth N."/>
        </authorList>
    </citation>
    <scope>NUCLEOTIDE SEQUENCE</scope>
</reference>
<dbReference type="PROSITE" id="PS00027">
    <property type="entry name" value="HOMEOBOX_1"/>
    <property type="match status" value="1"/>
</dbReference>
<dbReference type="FunFam" id="3.30.160.60:FF:000744">
    <property type="entry name" value="zinc finger E-box-binding homeobox 1"/>
    <property type="match status" value="1"/>
</dbReference>
<evidence type="ECO:0000256" key="11">
    <source>
        <dbReference type="RuleBase" id="RU000682"/>
    </source>
</evidence>
<dbReference type="CDD" id="cd00086">
    <property type="entry name" value="homeodomain"/>
    <property type="match status" value="1"/>
</dbReference>
<sequence length="797" mass="85821">MDESWTYEECNEEAVHLAGDENEVCCSAADIKPGSSHRRKQKVPQKLPQNDAPLGLDLARLDPLSSTAYSSASLDFPMELQRSGSNSFSASFSSTSVPNSGASSTAPSASSSPPSSGLSTLPAQLQALIAEVSRSVAASAAAVVATAVGGDASSAGGSSASTTATLVPNKRPLPACGQCGKRFANIYRLQRHHLSHTESQELRKFKCEQCSKAFKFKHHLKEHARIHSGEKPFVCLQCGKRFSHSGSYSSHTSSKKCAVMGAAVAADPGSSGGGGGGIDNLRPNTSEQSLNNLLYSNTVAQEEVRTATAESNGTVEIAKEKNDQTSDQTSGSCGEEVGDTKSPSQQEQHCQQQQQQQQQEARRARSVIRPDQANLLRAYYRVNQLPTASELQRLASAADLRTKVVRVWFQNARSRDRKNYSPSVSVSVTPQLFEKPESLTFTADHSEAVTGLLVPTGNASTAAASSCDASQPPVPSLADQFSPQPEDLPLDLSLSSGPPADQSSSPTGDDSSPIKPEAGFASPSLEQQSHTGLGSPFCALKQPTLSPAALLQLFALAAMGNNYESPMPLPHPPLPPSPPLLPPAQQPPLPPQSTVGDTWAEYFKYWEQSLRGKNADTTACDILDVQPTVTGEEPALDFKLESSPPPQTLLLPTCPQQAMAHGEITTMEAQASSQATTRHDGAVFEAKSNFSQPTNESVSSTTSSFSERVRETFSCDQCQKIFSKHSSLARHKYEHTGLRPFVCRTCSKAFKHKHHLTEHRRLHTGEKPFECHRCGKRFSHSGSYSQHMNMRYKYCRP</sequence>
<evidence type="ECO:0000256" key="3">
    <source>
        <dbReference type="ARBA" id="ARBA00022737"/>
    </source>
</evidence>
<keyword evidence="4 9" id="KW-0863">Zinc-finger</keyword>
<dbReference type="InterPro" id="IPR017970">
    <property type="entry name" value="Homeobox_CS"/>
</dbReference>
<comment type="subcellular location">
    <subcellularLocation>
        <location evidence="1 10 11">Nucleus</location>
    </subcellularLocation>
</comment>
<evidence type="ECO:0000256" key="5">
    <source>
        <dbReference type="ARBA" id="ARBA00022833"/>
    </source>
</evidence>
<dbReference type="AlphaFoldDB" id="A0A0X3NQA7"/>
<keyword evidence="6 10" id="KW-0238">DNA-binding</keyword>
<feature type="region of interest" description="Disordered" evidence="12">
    <location>
        <begin position="305"/>
        <end position="368"/>
    </location>
</feature>
<dbReference type="GO" id="GO:0000981">
    <property type="term" value="F:DNA-binding transcription factor activity, RNA polymerase II-specific"/>
    <property type="evidence" value="ECO:0007669"/>
    <property type="project" value="InterPro"/>
</dbReference>
<dbReference type="GO" id="GO:0007411">
    <property type="term" value="P:axon guidance"/>
    <property type="evidence" value="ECO:0007669"/>
    <property type="project" value="UniProtKB-ARBA"/>
</dbReference>
<proteinExistence type="predicted"/>
<evidence type="ECO:0000256" key="10">
    <source>
        <dbReference type="PROSITE-ProRule" id="PRU00108"/>
    </source>
</evidence>
<dbReference type="PROSITE" id="PS00028">
    <property type="entry name" value="ZINC_FINGER_C2H2_1"/>
    <property type="match status" value="4"/>
</dbReference>
<dbReference type="PROSITE" id="PS50071">
    <property type="entry name" value="HOMEOBOX_2"/>
    <property type="match status" value="1"/>
</dbReference>
<feature type="domain" description="C2H2-type" evidence="14">
    <location>
        <begin position="233"/>
        <end position="251"/>
    </location>
</feature>
<dbReference type="SUPFAM" id="SSF46689">
    <property type="entry name" value="Homeodomain-like"/>
    <property type="match status" value="1"/>
</dbReference>
<evidence type="ECO:0000259" key="14">
    <source>
        <dbReference type="PROSITE" id="PS50157"/>
    </source>
</evidence>
<organism evidence="15">
    <name type="scientific">Schistocephalus solidus</name>
    <name type="common">Tapeworm</name>
    <dbReference type="NCBI Taxonomy" id="70667"/>
    <lineage>
        <taxon>Eukaryota</taxon>
        <taxon>Metazoa</taxon>
        <taxon>Spiralia</taxon>
        <taxon>Lophotrochozoa</taxon>
        <taxon>Platyhelminthes</taxon>
        <taxon>Cestoda</taxon>
        <taxon>Eucestoda</taxon>
        <taxon>Diphyllobothriidea</taxon>
        <taxon>Diphyllobothriidae</taxon>
        <taxon>Schistocephalus</taxon>
    </lineage>
</organism>
<evidence type="ECO:0000256" key="2">
    <source>
        <dbReference type="ARBA" id="ARBA00022723"/>
    </source>
</evidence>
<dbReference type="FunFam" id="3.30.160.60:FF:000072">
    <property type="entry name" value="zinc finger protein 143 isoform X1"/>
    <property type="match status" value="1"/>
</dbReference>
<evidence type="ECO:0000256" key="9">
    <source>
        <dbReference type="PROSITE-ProRule" id="PRU00042"/>
    </source>
</evidence>
<evidence type="ECO:0000256" key="8">
    <source>
        <dbReference type="ARBA" id="ARBA00023242"/>
    </source>
</evidence>
<feature type="region of interest" description="Disordered" evidence="12">
    <location>
        <begin position="87"/>
        <end position="117"/>
    </location>
</feature>
<keyword evidence="8 10" id="KW-0539">Nucleus</keyword>
<feature type="domain" description="C2H2-type" evidence="14">
    <location>
        <begin position="741"/>
        <end position="768"/>
    </location>
</feature>
<accession>A0A0X3NQA7</accession>